<comment type="caution">
    <text evidence="2">The sequence shown here is derived from an EMBL/GenBank/DDBJ whole genome shotgun (WGS) entry which is preliminary data.</text>
</comment>
<name>A0A9J5XBJ8_SOLCO</name>
<keyword evidence="3" id="KW-1185">Reference proteome</keyword>
<protein>
    <submittedName>
        <fullName evidence="2">Uncharacterized protein</fullName>
    </submittedName>
</protein>
<feature type="compositionally biased region" description="Acidic residues" evidence="1">
    <location>
        <begin position="59"/>
        <end position="68"/>
    </location>
</feature>
<dbReference type="Proteomes" id="UP000824120">
    <property type="component" value="Chromosome 9"/>
</dbReference>
<evidence type="ECO:0000313" key="3">
    <source>
        <dbReference type="Proteomes" id="UP000824120"/>
    </source>
</evidence>
<accession>A0A9J5XBJ8</accession>
<sequence>MDAIEQKWNKVVNRRKAYNLAFCSSVLIPEGKYKVGDEKEQSTRRRTVLRCSTIPPNDPECEDAEGKS</sequence>
<dbReference type="AlphaFoldDB" id="A0A9J5XBJ8"/>
<feature type="region of interest" description="Disordered" evidence="1">
    <location>
        <begin position="44"/>
        <end position="68"/>
    </location>
</feature>
<reference evidence="2 3" key="1">
    <citation type="submission" date="2020-09" db="EMBL/GenBank/DDBJ databases">
        <title>De no assembly of potato wild relative species, Solanum commersonii.</title>
        <authorList>
            <person name="Cho K."/>
        </authorList>
    </citation>
    <scope>NUCLEOTIDE SEQUENCE [LARGE SCALE GENOMIC DNA]</scope>
    <source>
        <strain evidence="2">LZ3.2</strain>
        <tissue evidence="2">Leaf</tissue>
    </source>
</reference>
<evidence type="ECO:0000313" key="2">
    <source>
        <dbReference type="EMBL" id="KAG5584630.1"/>
    </source>
</evidence>
<evidence type="ECO:0000256" key="1">
    <source>
        <dbReference type="SAM" id="MobiDB-lite"/>
    </source>
</evidence>
<gene>
    <name evidence="2" type="ORF">H5410_045064</name>
</gene>
<proteinExistence type="predicted"/>
<organism evidence="2 3">
    <name type="scientific">Solanum commersonii</name>
    <name type="common">Commerson's wild potato</name>
    <name type="synonym">Commerson's nightshade</name>
    <dbReference type="NCBI Taxonomy" id="4109"/>
    <lineage>
        <taxon>Eukaryota</taxon>
        <taxon>Viridiplantae</taxon>
        <taxon>Streptophyta</taxon>
        <taxon>Embryophyta</taxon>
        <taxon>Tracheophyta</taxon>
        <taxon>Spermatophyta</taxon>
        <taxon>Magnoliopsida</taxon>
        <taxon>eudicotyledons</taxon>
        <taxon>Gunneridae</taxon>
        <taxon>Pentapetalae</taxon>
        <taxon>asterids</taxon>
        <taxon>lamiids</taxon>
        <taxon>Solanales</taxon>
        <taxon>Solanaceae</taxon>
        <taxon>Solanoideae</taxon>
        <taxon>Solaneae</taxon>
        <taxon>Solanum</taxon>
    </lineage>
</organism>
<dbReference type="EMBL" id="JACXVP010000009">
    <property type="protein sequence ID" value="KAG5584630.1"/>
    <property type="molecule type" value="Genomic_DNA"/>
</dbReference>